<evidence type="ECO:0000313" key="9">
    <source>
        <dbReference type="EMBL" id="MBB4024791.1"/>
    </source>
</evidence>
<feature type="signal peptide" evidence="8">
    <location>
        <begin position="1"/>
        <end position="19"/>
    </location>
</feature>
<evidence type="ECO:0000256" key="6">
    <source>
        <dbReference type="ARBA" id="ARBA00023136"/>
    </source>
</evidence>
<comment type="subcellular location">
    <subcellularLocation>
        <location evidence="1">Cell outer membrane</location>
    </subcellularLocation>
</comment>
<proteinExistence type="inferred from homology"/>
<dbReference type="Pfam" id="PF02321">
    <property type="entry name" value="OEP"/>
    <property type="match status" value="2"/>
</dbReference>
<dbReference type="Proteomes" id="UP000546007">
    <property type="component" value="Unassembled WGS sequence"/>
</dbReference>
<protein>
    <submittedName>
        <fullName evidence="9">Outer membrane protein TolC</fullName>
    </submittedName>
</protein>
<dbReference type="InterPro" id="IPR003423">
    <property type="entry name" value="OMP_efflux"/>
</dbReference>
<dbReference type="GO" id="GO:0009279">
    <property type="term" value="C:cell outer membrane"/>
    <property type="evidence" value="ECO:0007669"/>
    <property type="project" value="UniProtKB-SubCell"/>
</dbReference>
<dbReference type="InterPro" id="IPR051906">
    <property type="entry name" value="TolC-like"/>
</dbReference>
<evidence type="ECO:0000256" key="8">
    <source>
        <dbReference type="SAM" id="SignalP"/>
    </source>
</evidence>
<evidence type="ECO:0000256" key="3">
    <source>
        <dbReference type="ARBA" id="ARBA00022448"/>
    </source>
</evidence>
<keyword evidence="6" id="KW-0472">Membrane</keyword>
<keyword evidence="4" id="KW-1134">Transmembrane beta strand</keyword>
<dbReference type="SUPFAM" id="SSF56954">
    <property type="entry name" value="Outer membrane efflux proteins (OEP)"/>
    <property type="match status" value="1"/>
</dbReference>
<name>A0A7W6HTP0_9BACT</name>
<dbReference type="PANTHER" id="PTHR30026">
    <property type="entry name" value="OUTER MEMBRANE PROTEIN TOLC"/>
    <property type="match status" value="1"/>
</dbReference>
<evidence type="ECO:0000256" key="5">
    <source>
        <dbReference type="ARBA" id="ARBA00022692"/>
    </source>
</evidence>
<evidence type="ECO:0000256" key="1">
    <source>
        <dbReference type="ARBA" id="ARBA00004442"/>
    </source>
</evidence>
<evidence type="ECO:0000256" key="2">
    <source>
        <dbReference type="ARBA" id="ARBA00007613"/>
    </source>
</evidence>
<evidence type="ECO:0000313" key="10">
    <source>
        <dbReference type="Proteomes" id="UP000546007"/>
    </source>
</evidence>
<dbReference type="EMBL" id="JACIES010000001">
    <property type="protein sequence ID" value="MBB4024791.1"/>
    <property type="molecule type" value="Genomic_DNA"/>
</dbReference>
<feature type="chain" id="PRO_5030728191" evidence="8">
    <location>
        <begin position="20"/>
        <end position="489"/>
    </location>
</feature>
<evidence type="ECO:0000256" key="7">
    <source>
        <dbReference type="ARBA" id="ARBA00023237"/>
    </source>
</evidence>
<accession>A0A7W6HTP0</accession>
<dbReference type="AlphaFoldDB" id="A0A7W6HTP0"/>
<comment type="caution">
    <text evidence="9">The sequence shown here is derived from an EMBL/GenBank/DDBJ whole genome shotgun (WGS) entry which is preliminary data.</text>
</comment>
<dbReference type="GO" id="GO:0015288">
    <property type="term" value="F:porin activity"/>
    <property type="evidence" value="ECO:0007669"/>
    <property type="project" value="TreeGrafter"/>
</dbReference>
<keyword evidence="7" id="KW-0998">Cell outer membrane</keyword>
<dbReference type="GO" id="GO:0015562">
    <property type="term" value="F:efflux transmembrane transporter activity"/>
    <property type="evidence" value="ECO:0007669"/>
    <property type="project" value="InterPro"/>
</dbReference>
<evidence type="ECO:0000256" key="4">
    <source>
        <dbReference type="ARBA" id="ARBA00022452"/>
    </source>
</evidence>
<keyword evidence="8" id="KW-0732">Signal</keyword>
<comment type="similarity">
    <text evidence="2">Belongs to the outer membrane factor (OMF) (TC 1.B.17) family.</text>
</comment>
<gene>
    <name evidence="9" type="ORF">GGR14_000552</name>
</gene>
<sequence length="489" mass="56497">MMKGLFIWWCLLVVLPVAAQQEQKVVSLEEAIRLAREQSLDAMVAKSQLRSAYWQYRNYRSDLLPNVTLTGTLPSFNRTLSSYLKEDGTYKYISSNSISEQLALSVTQNIPLTGGALSLQSQVERVDQLDGDKTTEYMSVPFNVIFSQPLITANPLKWSMKIEPEKYKQARQQFAVNMENVAVQAISYYFDLLLAMINVDIDRQNLKNSEKLMQIAQGKRERGLISDNDLLQLKLNYLNASSSLIQTEQAYEQKMFALRNYLGYNERVVIVPDMPEECPEVEVTFKEVMELANRNNPFRYDVVCRMLQARQQVAQAKAGRGFKADVYASIGFTGSDRTFKETYQNLRNREAVSLGISIPILNWGKGRGQVELARSQAEITRVQVEKETLNFEQDVMTAVKQYQEQNRLNEIVRLADTVARKRYKTAYETFVLGQISVLDLNAAQTEQDNARRTYVSQLYSSWVYFYALRRLTLYDFEKREDIIYQQEKY</sequence>
<keyword evidence="3" id="KW-0813">Transport</keyword>
<reference evidence="9 10" key="1">
    <citation type="submission" date="2020-08" db="EMBL/GenBank/DDBJ databases">
        <title>Genomic Encyclopedia of Type Strains, Phase IV (KMG-IV): sequencing the most valuable type-strain genomes for metagenomic binning, comparative biology and taxonomic classification.</title>
        <authorList>
            <person name="Goeker M."/>
        </authorList>
    </citation>
    <scope>NUCLEOTIDE SEQUENCE [LARGE SCALE GENOMIC DNA]</scope>
    <source>
        <strain evidence="9 10">DSM 105721</strain>
    </source>
</reference>
<dbReference type="Gene3D" id="1.20.1600.10">
    <property type="entry name" value="Outer membrane efflux proteins (OEP)"/>
    <property type="match status" value="1"/>
</dbReference>
<keyword evidence="5" id="KW-0812">Transmembrane</keyword>
<keyword evidence="10" id="KW-1185">Reference proteome</keyword>
<dbReference type="RefSeq" id="WP_229782884.1">
    <property type="nucleotide sequence ID" value="NZ_AP028155.1"/>
</dbReference>
<dbReference type="GO" id="GO:1990281">
    <property type="term" value="C:efflux pump complex"/>
    <property type="evidence" value="ECO:0007669"/>
    <property type="project" value="TreeGrafter"/>
</dbReference>
<dbReference type="PANTHER" id="PTHR30026:SF20">
    <property type="entry name" value="OUTER MEMBRANE PROTEIN TOLC"/>
    <property type="match status" value="1"/>
</dbReference>
<dbReference type="GeneID" id="93101009"/>
<organism evidence="9 10">
    <name type="scientific">Butyricimonas faecihominis</name>
    <dbReference type="NCBI Taxonomy" id="1472416"/>
    <lineage>
        <taxon>Bacteria</taxon>
        <taxon>Pseudomonadati</taxon>
        <taxon>Bacteroidota</taxon>
        <taxon>Bacteroidia</taxon>
        <taxon>Bacteroidales</taxon>
        <taxon>Odoribacteraceae</taxon>
        <taxon>Butyricimonas</taxon>
    </lineage>
</organism>